<evidence type="ECO:0000313" key="3">
    <source>
        <dbReference type="Proteomes" id="UP001183410"/>
    </source>
</evidence>
<dbReference type="Gene3D" id="3.10.450.50">
    <property type="match status" value="1"/>
</dbReference>
<dbReference type="Pfam" id="PF13577">
    <property type="entry name" value="SnoaL_4"/>
    <property type="match status" value="1"/>
</dbReference>
<dbReference type="Proteomes" id="UP001183410">
    <property type="component" value="Unassembled WGS sequence"/>
</dbReference>
<evidence type="ECO:0000313" key="2">
    <source>
        <dbReference type="EMBL" id="MDT0265549.1"/>
    </source>
</evidence>
<protein>
    <submittedName>
        <fullName evidence="2">Nuclear transport factor 2 family protein</fullName>
    </submittedName>
</protein>
<dbReference type="InterPro" id="IPR037401">
    <property type="entry name" value="SnoaL-like"/>
</dbReference>
<dbReference type="SUPFAM" id="SSF54427">
    <property type="entry name" value="NTF2-like"/>
    <property type="match status" value="1"/>
</dbReference>
<accession>A0ABU2JLZ6</accession>
<proteinExistence type="predicted"/>
<keyword evidence="3" id="KW-1185">Reference proteome</keyword>
<comment type="caution">
    <text evidence="2">The sequence shown here is derived from an EMBL/GenBank/DDBJ whole genome shotgun (WGS) entry which is preliminary data.</text>
</comment>
<sequence length="155" mass="17059">MDTPPAQPLSDLDRLLAERACERVVLDLVHRLDLGEPATAAELFTPDGIWEWPAGGRRIVGREALCAYFGGRPADRLSRRLMSNIRITAHAADRASGTSYLATHRVDGHRGELPPPGPPTQVGHYVDVFERHAGSWLLARRTLHLAFGTSTPRLP</sequence>
<dbReference type="RefSeq" id="WP_311664963.1">
    <property type="nucleotide sequence ID" value="NZ_JAVREO010000002.1"/>
</dbReference>
<reference evidence="3" key="1">
    <citation type="submission" date="2023-07" db="EMBL/GenBank/DDBJ databases">
        <title>30 novel species of actinomycetes from the DSMZ collection.</title>
        <authorList>
            <person name="Nouioui I."/>
        </authorList>
    </citation>
    <scope>NUCLEOTIDE SEQUENCE [LARGE SCALE GENOMIC DNA]</scope>
    <source>
        <strain evidence="3">DSM 44915</strain>
    </source>
</reference>
<dbReference type="EMBL" id="JAVREO010000002">
    <property type="protein sequence ID" value="MDT0265549.1"/>
    <property type="molecule type" value="Genomic_DNA"/>
</dbReference>
<feature type="domain" description="SnoaL-like" evidence="1">
    <location>
        <begin position="14"/>
        <end position="142"/>
    </location>
</feature>
<organism evidence="2 3">
    <name type="scientific">Streptomyces chisholmiae</name>
    <dbReference type="NCBI Taxonomy" id="3075540"/>
    <lineage>
        <taxon>Bacteria</taxon>
        <taxon>Bacillati</taxon>
        <taxon>Actinomycetota</taxon>
        <taxon>Actinomycetes</taxon>
        <taxon>Kitasatosporales</taxon>
        <taxon>Streptomycetaceae</taxon>
        <taxon>Streptomyces</taxon>
    </lineage>
</organism>
<gene>
    <name evidence="2" type="ORF">RM844_04500</name>
</gene>
<dbReference type="CDD" id="cd00531">
    <property type="entry name" value="NTF2_like"/>
    <property type="match status" value="1"/>
</dbReference>
<name>A0ABU2JLZ6_9ACTN</name>
<dbReference type="InterPro" id="IPR032710">
    <property type="entry name" value="NTF2-like_dom_sf"/>
</dbReference>
<evidence type="ECO:0000259" key="1">
    <source>
        <dbReference type="Pfam" id="PF13577"/>
    </source>
</evidence>